<evidence type="ECO:0000313" key="3">
    <source>
        <dbReference type="Proteomes" id="UP000800038"/>
    </source>
</evidence>
<dbReference type="Proteomes" id="UP000800038">
    <property type="component" value="Unassembled WGS sequence"/>
</dbReference>
<feature type="region of interest" description="Disordered" evidence="1">
    <location>
        <begin position="365"/>
        <end position="430"/>
    </location>
</feature>
<evidence type="ECO:0000256" key="1">
    <source>
        <dbReference type="SAM" id="MobiDB-lite"/>
    </source>
</evidence>
<feature type="compositionally biased region" description="Low complexity" evidence="1">
    <location>
        <begin position="512"/>
        <end position="523"/>
    </location>
</feature>
<feature type="compositionally biased region" description="Basic and acidic residues" evidence="1">
    <location>
        <begin position="577"/>
        <end position="587"/>
    </location>
</feature>
<gene>
    <name evidence="2" type="ORF">EJ02DRAFT_305769</name>
</gene>
<reference evidence="2" key="1">
    <citation type="journal article" date="2020" name="Stud. Mycol.">
        <title>101 Dothideomycetes genomes: a test case for predicting lifestyles and emergence of pathogens.</title>
        <authorList>
            <person name="Haridas S."/>
            <person name="Albert R."/>
            <person name="Binder M."/>
            <person name="Bloem J."/>
            <person name="Labutti K."/>
            <person name="Salamov A."/>
            <person name="Andreopoulos B."/>
            <person name="Baker S."/>
            <person name="Barry K."/>
            <person name="Bills G."/>
            <person name="Bluhm B."/>
            <person name="Cannon C."/>
            <person name="Castanera R."/>
            <person name="Culley D."/>
            <person name="Daum C."/>
            <person name="Ezra D."/>
            <person name="Gonzalez J."/>
            <person name="Henrissat B."/>
            <person name="Kuo A."/>
            <person name="Liang C."/>
            <person name="Lipzen A."/>
            <person name="Lutzoni F."/>
            <person name="Magnuson J."/>
            <person name="Mondo S."/>
            <person name="Nolan M."/>
            <person name="Ohm R."/>
            <person name="Pangilinan J."/>
            <person name="Park H.-J."/>
            <person name="Ramirez L."/>
            <person name="Alfaro M."/>
            <person name="Sun H."/>
            <person name="Tritt A."/>
            <person name="Yoshinaga Y."/>
            <person name="Zwiers L.-H."/>
            <person name="Turgeon B."/>
            <person name="Goodwin S."/>
            <person name="Spatafora J."/>
            <person name="Crous P."/>
            <person name="Grigoriev I."/>
        </authorList>
    </citation>
    <scope>NUCLEOTIDE SEQUENCE</scope>
    <source>
        <strain evidence="2">CBS 161.51</strain>
    </source>
</reference>
<feature type="compositionally biased region" description="Polar residues" evidence="1">
    <location>
        <begin position="465"/>
        <end position="477"/>
    </location>
</feature>
<proteinExistence type="predicted"/>
<feature type="compositionally biased region" description="Polar residues" evidence="1">
    <location>
        <begin position="444"/>
        <end position="456"/>
    </location>
</feature>
<feature type="region of interest" description="Disordered" evidence="1">
    <location>
        <begin position="279"/>
        <end position="300"/>
    </location>
</feature>
<feature type="region of interest" description="Disordered" evidence="1">
    <location>
        <begin position="559"/>
        <end position="612"/>
    </location>
</feature>
<organism evidence="2 3">
    <name type="scientific">Clathrospora elynae</name>
    <dbReference type="NCBI Taxonomy" id="706981"/>
    <lineage>
        <taxon>Eukaryota</taxon>
        <taxon>Fungi</taxon>
        <taxon>Dikarya</taxon>
        <taxon>Ascomycota</taxon>
        <taxon>Pezizomycotina</taxon>
        <taxon>Dothideomycetes</taxon>
        <taxon>Pleosporomycetidae</taxon>
        <taxon>Pleosporales</taxon>
        <taxon>Diademaceae</taxon>
        <taxon>Clathrospora</taxon>
    </lineage>
</organism>
<evidence type="ECO:0000313" key="2">
    <source>
        <dbReference type="EMBL" id="KAF1944825.1"/>
    </source>
</evidence>
<feature type="compositionally biased region" description="Polar residues" evidence="1">
    <location>
        <begin position="499"/>
        <end position="510"/>
    </location>
</feature>
<feature type="non-terminal residue" evidence="2">
    <location>
        <position position="638"/>
    </location>
</feature>
<sequence length="638" mass="71489">PQPPSTPDQTRPRITRTGSASIAPKSEYLRNALQARRAQNTPTPAPLEMRFPPPPAPKPSDIKTPETSPDVFAEFALSEEQMAPVSPVRRRRPSDSGPSRMKTSRELTNEVERLRETLMTTNMRVELLKTNNKELQHSLTEANEQLEQLERLEDENYDLQTENTQLRDKVERMAEEITRLRDTNDEHCKTNEELTAIASESAAHWQAHEFAIEEAAECIIKMEEEKCLLSTELKQLKERVAAIEFTSSPTSTLVDGSPRYPSRVYSVDELRPSTIHFDSDYYSQPGSPPPPVKASSESIASFTPSERSKKFLDLTEERRRSARDLVKRMSAASLKALTRASPSPPPEVPRIPSEFQRQTRRIVEEQMPMPPQNIPSRHRKGRPAVPPSLLDAAEISPVRPKSVAQQAPTSHPDGLRGLYHPDNPSRSRPSIESRLATNHVSSANAGSFASRQQSLADLSPRVPSRGSSKHATGSSSEHLPRSSPLHRHQLEGMGFAHTPRTTPASGSSEWASLVPTTSVSTLSQNDLTSEVDPREDKERWWRSMDRLTLPQVLAQQQQSAHGIQHPQHLHHTNATRPADESRPRKFDAINSSLESQWSGGRQSRTAPSIAHNSPYMANDFKDFLFNGAESEEDFLRRA</sequence>
<evidence type="ECO:0008006" key="4">
    <source>
        <dbReference type="Google" id="ProtNLM"/>
    </source>
</evidence>
<dbReference type="EMBL" id="ML976014">
    <property type="protein sequence ID" value="KAF1944825.1"/>
    <property type="molecule type" value="Genomic_DNA"/>
</dbReference>
<dbReference type="OrthoDB" id="10251744at2759"/>
<feature type="compositionally biased region" description="Polar residues" evidence="1">
    <location>
        <begin position="589"/>
        <end position="606"/>
    </location>
</feature>
<name>A0A6A5SVW8_9PLEO</name>
<keyword evidence="3" id="KW-1185">Reference proteome</keyword>
<feature type="region of interest" description="Disordered" evidence="1">
    <location>
        <begin position="1"/>
        <end position="107"/>
    </location>
</feature>
<feature type="region of interest" description="Disordered" evidence="1">
    <location>
        <begin position="335"/>
        <end position="354"/>
    </location>
</feature>
<protein>
    <recommendedName>
        <fullName evidence="4">Centrosomin N-terminal motif 1 domain-containing protein</fullName>
    </recommendedName>
</protein>
<feature type="non-terminal residue" evidence="2">
    <location>
        <position position="1"/>
    </location>
</feature>
<accession>A0A6A5SVW8</accession>
<feature type="region of interest" description="Disordered" evidence="1">
    <location>
        <begin position="444"/>
        <end position="537"/>
    </location>
</feature>
<dbReference type="AlphaFoldDB" id="A0A6A5SVW8"/>